<dbReference type="Pfam" id="PF00115">
    <property type="entry name" value="COX1"/>
    <property type="match status" value="1"/>
</dbReference>
<evidence type="ECO:0000256" key="5">
    <source>
        <dbReference type="ARBA" id="ARBA00023136"/>
    </source>
</evidence>
<evidence type="ECO:0000256" key="1">
    <source>
        <dbReference type="ARBA" id="ARBA00004141"/>
    </source>
</evidence>
<keyword evidence="2 6" id="KW-0679">Respiratory chain</keyword>
<feature type="transmembrane region" description="Helical" evidence="7">
    <location>
        <begin position="460"/>
        <end position="486"/>
    </location>
</feature>
<accession>A0ABP7EY92</accession>
<keyword evidence="5 7" id="KW-0472">Membrane</keyword>
<evidence type="ECO:0000256" key="4">
    <source>
        <dbReference type="ARBA" id="ARBA00022989"/>
    </source>
</evidence>
<dbReference type="Gene3D" id="1.20.210.10">
    <property type="entry name" value="Cytochrome c oxidase-like, subunit I domain"/>
    <property type="match status" value="1"/>
</dbReference>
<evidence type="ECO:0000256" key="7">
    <source>
        <dbReference type="SAM" id="Phobius"/>
    </source>
</evidence>
<dbReference type="InterPro" id="IPR000883">
    <property type="entry name" value="Cyt_C_Oxase_1"/>
</dbReference>
<evidence type="ECO:0000256" key="3">
    <source>
        <dbReference type="ARBA" id="ARBA00022692"/>
    </source>
</evidence>
<dbReference type="InterPro" id="IPR023616">
    <property type="entry name" value="Cyt_c_oxase-like_su1_dom"/>
</dbReference>
<gene>
    <name evidence="9" type="ORF">GCM10022422_06870</name>
</gene>
<evidence type="ECO:0000313" key="9">
    <source>
        <dbReference type="EMBL" id="GAA3727705.1"/>
    </source>
</evidence>
<keyword evidence="6" id="KW-0349">Heme</keyword>
<protein>
    <submittedName>
        <fullName evidence="9">Cbb3-type cytochrome c oxidase subunit I</fullName>
    </submittedName>
</protein>
<dbReference type="Proteomes" id="UP001501367">
    <property type="component" value="Unassembled WGS sequence"/>
</dbReference>
<feature type="transmembrane region" description="Helical" evidence="7">
    <location>
        <begin position="142"/>
        <end position="168"/>
    </location>
</feature>
<keyword evidence="6" id="KW-0408">Iron</keyword>
<dbReference type="PRINTS" id="PR01165">
    <property type="entry name" value="CYCOXIDASEI"/>
</dbReference>
<comment type="subcellular location">
    <subcellularLocation>
        <location evidence="1">Membrane</location>
        <topology evidence="1">Multi-pass membrane protein</topology>
    </subcellularLocation>
</comment>
<dbReference type="PROSITE" id="PS00077">
    <property type="entry name" value="COX1_CUB"/>
    <property type="match status" value="1"/>
</dbReference>
<dbReference type="PANTHER" id="PTHR10422:SF18">
    <property type="entry name" value="CYTOCHROME C OXIDASE SUBUNIT 1"/>
    <property type="match status" value="1"/>
</dbReference>
<dbReference type="InterPro" id="IPR023615">
    <property type="entry name" value="Cyt_c_Oxase_su1_BS"/>
</dbReference>
<keyword evidence="10" id="KW-1185">Reference proteome</keyword>
<organism evidence="9 10">
    <name type="scientific">Flavobacterium ginsengisoli</name>
    <dbReference type="NCBI Taxonomy" id="871694"/>
    <lineage>
        <taxon>Bacteria</taxon>
        <taxon>Pseudomonadati</taxon>
        <taxon>Bacteroidota</taxon>
        <taxon>Flavobacteriia</taxon>
        <taxon>Flavobacteriales</taxon>
        <taxon>Flavobacteriaceae</taxon>
        <taxon>Flavobacterium</taxon>
    </lineage>
</organism>
<keyword evidence="3 6" id="KW-0812">Transmembrane</keyword>
<dbReference type="SUPFAM" id="SSF81442">
    <property type="entry name" value="Cytochrome c oxidase subunit I-like"/>
    <property type="match status" value="1"/>
</dbReference>
<comment type="similarity">
    <text evidence="6">Belongs to the heme-copper respiratory oxidase family.</text>
</comment>
<feature type="transmembrane region" description="Helical" evidence="7">
    <location>
        <begin position="225"/>
        <end position="253"/>
    </location>
</feature>
<evidence type="ECO:0000259" key="8">
    <source>
        <dbReference type="PROSITE" id="PS50855"/>
    </source>
</evidence>
<feature type="transmembrane region" description="Helical" evidence="7">
    <location>
        <begin position="286"/>
        <end position="307"/>
    </location>
</feature>
<keyword evidence="6" id="KW-0479">Metal-binding</keyword>
<proteinExistence type="inferred from homology"/>
<evidence type="ECO:0000256" key="6">
    <source>
        <dbReference type="RuleBase" id="RU000370"/>
    </source>
</evidence>
<feature type="domain" description="Cytochrome oxidase subunit I profile" evidence="8">
    <location>
        <begin position="24"/>
        <end position="569"/>
    </location>
</feature>
<keyword evidence="4 7" id="KW-1133">Transmembrane helix</keyword>
<feature type="transmembrane region" description="Helical" evidence="7">
    <location>
        <begin position="506"/>
        <end position="529"/>
    </location>
</feature>
<feature type="transmembrane region" description="Helical" evidence="7">
    <location>
        <begin position="41"/>
        <end position="59"/>
    </location>
</feature>
<keyword evidence="6" id="KW-0813">Transport</keyword>
<reference evidence="10" key="1">
    <citation type="journal article" date="2019" name="Int. J. Syst. Evol. Microbiol.">
        <title>The Global Catalogue of Microorganisms (GCM) 10K type strain sequencing project: providing services to taxonomists for standard genome sequencing and annotation.</title>
        <authorList>
            <consortium name="The Broad Institute Genomics Platform"/>
            <consortium name="The Broad Institute Genome Sequencing Center for Infectious Disease"/>
            <person name="Wu L."/>
            <person name="Ma J."/>
        </authorList>
    </citation>
    <scope>NUCLEOTIDE SEQUENCE [LARGE SCALE GENOMIC DNA]</scope>
    <source>
        <strain evidence="10">JCM 17336</strain>
    </source>
</reference>
<dbReference type="EMBL" id="BAABDT010000001">
    <property type="protein sequence ID" value="GAA3727705.1"/>
    <property type="molecule type" value="Genomic_DNA"/>
</dbReference>
<name>A0ABP7EY92_9FLAO</name>
<sequence>MSAEAHGHDHGHDHEHEHHHKDTFITKYIFSIDHKMIAKQYLITGIVMGVIGIAMSLLFRMQLAWPEESFKIFNVLLGDKFAPDGVMANDIYLALVTIHGTIMVFFVLTAGLSGTFSNLLIPLQIGARDMASGFMNMISYWLFFLSAVVMLSSLFVEAGPASAGWTIYPPLSALPQAIPGSGTGMTLWLVSMAIFIASSLMGSLNYIVTVLNLRTKGMSMTRLPLTIWTFFVTAIIGVISFPVLLSAALLLIFDRSFGTSFFLSDIYIAGEVLHYQGGSPVLFEHLFWFLGHPEVYIVILPAMGLVSEIMATNARKPIFGYRAMIMSVLAIAFLSTIVWGHHMFISGMNPFLGSVFTFTTLLIAIPSAVKAFNWITTLWKGNLQFNPAMLFSIGMVSTFITGGLTGIILGDSTLDINVHDTYFVIAHFHLVMGISALYGMFAGIYHWFPKMYGRMLNKNLGYIHFWVTAVCAYGVFFPMHFIGLAGLPRRYYTNTNFPLFDDLQNVNVLITTFALVGGAFQLVFLYNFFSSIFYGKKAVQNPWKSTTLEWTTPVEHIHGNWPGEIPHVYRWPYDYSNPNHDVDFVPQNVPMKEGEEVLHH</sequence>
<evidence type="ECO:0000256" key="2">
    <source>
        <dbReference type="ARBA" id="ARBA00022660"/>
    </source>
</evidence>
<feature type="transmembrane region" description="Helical" evidence="7">
    <location>
        <begin position="351"/>
        <end position="376"/>
    </location>
</feature>
<keyword evidence="6" id="KW-0249">Electron transport</keyword>
<feature type="transmembrane region" description="Helical" evidence="7">
    <location>
        <begin position="188"/>
        <end position="213"/>
    </location>
</feature>
<feature type="transmembrane region" description="Helical" evidence="7">
    <location>
        <begin position="319"/>
        <end position="339"/>
    </location>
</feature>
<dbReference type="InterPro" id="IPR036927">
    <property type="entry name" value="Cyt_c_oxase-like_su1_sf"/>
</dbReference>
<feature type="transmembrane region" description="Helical" evidence="7">
    <location>
        <begin position="422"/>
        <end position="448"/>
    </location>
</feature>
<dbReference type="RefSeq" id="WP_198854496.1">
    <property type="nucleotide sequence ID" value="NZ_BAABDT010000001.1"/>
</dbReference>
<feature type="transmembrane region" description="Helical" evidence="7">
    <location>
        <begin position="388"/>
        <end position="410"/>
    </location>
</feature>
<dbReference type="PROSITE" id="PS50855">
    <property type="entry name" value="COX1"/>
    <property type="match status" value="1"/>
</dbReference>
<dbReference type="PANTHER" id="PTHR10422">
    <property type="entry name" value="CYTOCHROME C OXIDASE SUBUNIT 1"/>
    <property type="match status" value="1"/>
</dbReference>
<comment type="caution">
    <text evidence="9">The sequence shown here is derived from an EMBL/GenBank/DDBJ whole genome shotgun (WGS) entry which is preliminary data.</text>
</comment>
<feature type="transmembrane region" description="Helical" evidence="7">
    <location>
        <begin position="91"/>
        <end position="121"/>
    </location>
</feature>
<evidence type="ECO:0000313" key="10">
    <source>
        <dbReference type="Proteomes" id="UP001501367"/>
    </source>
</evidence>